<dbReference type="InterPro" id="IPR036322">
    <property type="entry name" value="WD40_repeat_dom_sf"/>
</dbReference>
<evidence type="ECO:0000313" key="3">
    <source>
        <dbReference type="Proteomes" id="UP000228921"/>
    </source>
</evidence>
<proteinExistence type="predicted"/>
<dbReference type="Pfam" id="PF00400">
    <property type="entry name" value="WD40"/>
    <property type="match status" value="2"/>
</dbReference>
<dbReference type="PROSITE" id="PS50082">
    <property type="entry name" value="WD_REPEATS_2"/>
    <property type="match status" value="2"/>
</dbReference>
<feature type="repeat" description="WD" evidence="1">
    <location>
        <begin position="8"/>
        <end position="49"/>
    </location>
</feature>
<dbReference type="EMBL" id="PGTK01000002">
    <property type="protein sequence ID" value="PJF31756.1"/>
    <property type="molecule type" value="Genomic_DNA"/>
</dbReference>
<dbReference type="SMART" id="SM00320">
    <property type="entry name" value="WD40"/>
    <property type="match status" value="2"/>
</dbReference>
<reference evidence="2 3" key="1">
    <citation type="submission" date="2017-11" db="EMBL/GenBank/DDBJ databases">
        <title>Evolution of Phototrophy in the Chloroflexi Phylum Driven by Horizontal Gene Transfer.</title>
        <authorList>
            <person name="Ward L.M."/>
            <person name="Hemp J."/>
            <person name="Shih P.M."/>
            <person name="Mcglynn S.E."/>
            <person name="Fischer W."/>
        </authorList>
    </citation>
    <scope>NUCLEOTIDE SEQUENCE [LARGE SCALE GENOMIC DNA]</scope>
    <source>
        <strain evidence="2">CP2_2F</strain>
    </source>
</reference>
<evidence type="ECO:0000256" key="1">
    <source>
        <dbReference type="PROSITE-ProRule" id="PRU00221"/>
    </source>
</evidence>
<dbReference type="AlphaFoldDB" id="A0A2M8P2K2"/>
<organism evidence="2 3">
    <name type="scientific">Candidatus Thermofonsia Clade 1 bacterium</name>
    <dbReference type="NCBI Taxonomy" id="2364210"/>
    <lineage>
        <taxon>Bacteria</taxon>
        <taxon>Bacillati</taxon>
        <taxon>Chloroflexota</taxon>
        <taxon>Candidatus Thermofontia</taxon>
        <taxon>Candidatus Thermofonsia Clade 1</taxon>
    </lineage>
</organism>
<dbReference type="InterPro" id="IPR015943">
    <property type="entry name" value="WD40/YVTN_repeat-like_dom_sf"/>
</dbReference>
<dbReference type="PANTHER" id="PTHR19879">
    <property type="entry name" value="TRANSCRIPTION INITIATION FACTOR TFIID"/>
    <property type="match status" value="1"/>
</dbReference>
<comment type="caution">
    <text evidence="2">The sequence shown here is derived from an EMBL/GenBank/DDBJ whole genome shotgun (WGS) entry which is preliminary data.</text>
</comment>
<evidence type="ECO:0000313" key="2">
    <source>
        <dbReference type="EMBL" id="PJF31756.1"/>
    </source>
</evidence>
<dbReference type="InterPro" id="IPR001680">
    <property type="entry name" value="WD40_rpt"/>
</dbReference>
<gene>
    <name evidence="2" type="ORF">CUN51_02100</name>
</gene>
<keyword evidence="1" id="KW-0853">WD repeat</keyword>
<dbReference type="SUPFAM" id="SSF50978">
    <property type="entry name" value="WD40 repeat-like"/>
    <property type="match status" value="1"/>
</dbReference>
<dbReference type="Gene3D" id="2.130.10.10">
    <property type="entry name" value="YVTN repeat-like/Quinoprotein amine dehydrogenase"/>
    <property type="match status" value="1"/>
</dbReference>
<feature type="repeat" description="WD" evidence="1">
    <location>
        <begin position="50"/>
        <end position="84"/>
    </location>
</feature>
<dbReference type="PROSITE" id="PS50294">
    <property type="entry name" value="WD_REPEATS_REGION"/>
    <property type="match status" value="2"/>
</dbReference>
<dbReference type="Proteomes" id="UP000228921">
    <property type="component" value="Unassembled WGS sequence"/>
</dbReference>
<sequence>MPAPTHLLERLTGSVRSVAWLPDGRTLALGAEDNTIRLWDARMGQLLRLLEGHAISGRSVAWSPDGRYLASGSQDSTVRIWGVR</sequence>
<dbReference type="PANTHER" id="PTHR19879:SF9">
    <property type="entry name" value="TRANSCRIPTION INITIATION FACTOR TFIID SUBUNIT 5"/>
    <property type="match status" value="1"/>
</dbReference>
<accession>A0A2M8P2K2</accession>
<name>A0A2M8P2K2_9CHLR</name>
<protein>
    <submittedName>
        <fullName evidence="2">Uncharacterized protein</fullName>
    </submittedName>
</protein>